<evidence type="ECO:0000259" key="2">
    <source>
        <dbReference type="Pfam" id="PF01757"/>
    </source>
</evidence>
<dbReference type="Pfam" id="PF01757">
    <property type="entry name" value="Acyl_transf_3"/>
    <property type="match status" value="1"/>
</dbReference>
<gene>
    <name evidence="3" type="ORF">ANCCAN_30456</name>
</gene>
<reference evidence="3 4" key="1">
    <citation type="submission" date="2014-10" db="EMBL/GenBank/DDBJ databases">
        <title>Draft genome of the hookworm Ancylostoma caninum.</title>
        <authorList>
            <person name="Mitreva M."/>
        </authorList>
    </citation>
    <scope>NUCLEOTIDE SEQUENCE [LARGE SCALE GENOMIC DNA]</scope>
    <source>
        <strain evidence="3 4">Baltimore</strain>
    </source>
</reference>
<dbReference type="OrthoDB" id="10061508at2759"/>
<evidence type="ECO:0000256" key="1">
    <source>
        <dbReference type="SAM" id="Phobius"/>
    </source>
</evidence>
<dbReference type="InterPro" id="IPR050879">
    <property type="entry name" value="Acyltransferase_3"/>
</dbReference>
<name>A0A368EYT3_ANCCA</name>
<evidence type="ECO:0000313" key="4">
    <source>
        <dbReference type="Proteomes" id="UP000252519"/>
    </source>
</evidence>
<keyword evidence="4" id="KW-1185">Reference proteome</keyword>
<dbReference type="InterPro" id="IPR002656">
    <property type="entry name" value="Acyl_transf_3_dom"/>
</dbReference>
<keyword evidence="1" id="KW-0472">Membrane</keyword>
<dbReference type="Proteomes" id="UP000252519">
    <property type="component" value="Unassembled WGS sequence"/>
</dbReference>
<accession>A0A368EYT3</accession>
<keyword evidence="1" id="KW-1133">Transmembrane helix</keyword>
<dbReference type="GO" id="GO:0016747">
    <property type="term" value="F:acyltransferase activity, transferring groups other than amino-acyl groups"/>
    <property type="evidence" value="ECO:0007669"/>
    <property type="project" value="InterPro"/>
</dbReference>
<dbReference type="STRING" id="29170.A0A368EYT3"/>
<proteinExistence type="predicted"/>
<dbReference type="PANTHER" id="PTHR23028:SF127">
    <property type="entry name" value="ACYL_TRANSF_3 DOMAIN-CONTAINING PROTEIN-RELATED"/>
    <property type="match status" value="1"/>
</dbReference>
<feature type="transmembrane region" description="Helical" evidence="1">
    <location>
        <begin position="12"/>
        <end position="31"/>
    </location>
</feature>
<evidence type="ECO:0000313" key="3">
    <source>
        <dbReference type="EMBL" id="RCN23855.1"/>
    </source>
</evidence>
<comment type="caution">
    <text evidence="3">The sequence shown here is derived from an EMBL/GenBank/DDBJ whole genome shotgun (WGS) entry which is preliminary data.</text>
</comment>
<feature type="domain" description="Acyltransferase 3" evidence="2">
    <location>
        <begin position="10"/>
        <end position="75"/>
    </location>
</feature>
<keyword evidence="1" id="KW-0812">Transmembrane</keyword>
<dbReference type="EMBL" id="JOJR01024817">
    <property type="protein sequence ID" value="RCN23855.1"/>
    <property type="molecule type" value="Genomic_DNA"/>
</dbReference>
<feature type="transmembrane region" description="Helical" evidence="1">
    <location>
        <begin position="52"/>
        <end position="72"/>
    </location>
</feature>
<dbReference type="GO" id="GO:0000271">
    <property type="term" value="P:polysaccharide biosynthetic process"/>
    <property type="evidence" value="ECO:0007669"/>
    <property type="project" value="TreeGrafter"/>
</dbReference>
<organism evidence="3 4">
    <name type="scientific">Ancylostoma caninum</name>
    <name type="common">Dog hookworm</name>
    <dbReference type="NCBI Taxonomy" id="29170"/>
    <lineage>
        <taxon>Eukaryota</taxon>
        <taxon>Metazoa</taxon>
        <taxon>Ecdysozoa</taxon>
        <taxon>Nematoda</taxon>
        <taxon>Chromadorea</taxon>
        <taxon>Rhabditida</taxon>
        <taxon>Rhabditina</taxon>
        <taxon>Rhabditomorpha</taxon>
        <taxon>Strongyloidea</taxon>
        <taxon>Ancylostomatidae</taxon>
        <taxon>Ancylostomatinae</taxon>
        <taxon>Ancylostoma</taxon>
    </lineage>
</organism>
<sequence length="106" mass="12476">MFHFYPSIFPNGYVGVDQFFVLSGFLMTAMCEREKQFGIKEITWFYYRRVKRIVPSYLLVILLSLICTRFLLPDYLQFPNLASARAALKFTTNIEAADSTKEYNFM</sequence>
<feature type="non-terminal residue" evidence="3">
    <location>
        <position position="106"/>
    </location>
</feature>
<dbReference type="AlphaFoldDB" id="A0A368EYT3"/>
<protein>
    <recommendedName>
        <fullName evidence="2">Acyltransferase 3 domain-containing protein</fullName>
    </recommendedName>
</protein>
<dbReference type="PANTHER" id="PTHR23028">
    <property type="entry name" value="ACETYLTRANSFERASE"/>
    <property type="match status" value="1"/>
</dbReference>
<dbReference type="GO" id="GO:0016020">
    <property type="term" value="C:membrane"/>
    <property type="evidence" value="ECO:0007669"/>
    <property type="project" value="TreeGrafter"/>
</dbReference>